<dbReference type="EMBL" id="JH687866">
    <property type="protein sequence ID" value="EJD36277.1"/>
    <property type="molecule type" value="Genomic_DNA"/>
</dbReference>
<dbReference type="InParanoid" id="J0WSP0"/>
<name>J0WSP0_AURST</name>
<feature type="region of interest" description="Disordered" evidence="1">
    <location>
        <begin position="1"/>
        <end position="36"/>
    </location>
</feature>
<gene>
    <name evidence="2" type="ORF">AURDEDRAFT_130160</name>
</gene>
<evidence type="ECO:0000313" key="2">
    <source>
        <dbReference type="EMBL" id="EJD36277.1"/>
    </source>
</evidence>
<dbReference type="KEGG" id="adl:AURDEDRAFT_130160"/>
<accession>J0WSP0</accession>
<dbReference type="OrthoDB" id="2586454at2759"/>
<evidence type="ECO:0000313" key="3">
    <source>
        <dbReference type="Proteomes" id="UP000006514"/>
    </source>
</evidence>
<reference evidence="3" key="1">
    <citation type="journal article" date="2012" name="Science">
        <title>The Paleozoic origin of enzymatic lignin decomposition reconstructed from 31 fungal genomes.</title>
        <authorList>
            <person name="Floudas D."/>
            <person name="Binder M."/>
            <person name="Riley R."/>
            <person name="Barry K."/>
            <person name="Blanchette R.A."/>
            <person name="Henrissat B."/>
            <person name="Martinez A.T."/>
            <person name="Otillar R."/>
            <person name="Spatafora J.W."/>
            <person name="Yadav J.S."/>
            <person name="Aerts A."/>
            <person name="Benoit I."/>
            <person name="Boyd A."/>
            <person name="Carlson A."/>
            <person name="Copeland A."/>
            <person name="Coutinho P.M."/>
            <person name="de Vries R.P."/>
            <person name="Ferreira P."/>
            <person name="Findley K."/>
            <person name="Foster B."/>
            <person name="Gaskell J."/>
            <person name="Glotzer D."/>
            <person name="Gorecki P."/>
            <person name="Heitman J."/>
            <person name="Hesse C."/>
            <person name="Hori C."/>
            <person name="Igarashi K."/>
            <person name="Jurgens J.A."/>
            <person name="Kallen N."/>
            <person name="Kersten P."/>
            <person name="Kohler A."/>
            <person name="Kuees U."/>
            <person name="Kumar T.K.A."/>
            <person name="Kuo A."/>
            <person name="LaButti K."/>
            <person name="Larrondo L.F."/>
            <person name="Lindquist E."/>
            <person name="Ling A."/>
            <person name="Lombard V."/>
            <person name="Lucas S."/>
            <person name="Lundell T."/>
            <person name="Martin R."/>
            <person name="McLaughlin D.J."/>
            <person name="Morgenstern I."/>
            <person name="Morin E."/>
            <person name="Murat C."/>
            <person name="Nagy L.G."/>
            <person name="Nolan M."/>
            <person name="Ohm R.A."/>
            <person name="Patyshakuliyeva A."/>
            <person name="Rokas A."/>
            <person name="Ruiz-Duenas F.J."/>
            <person name="Sabat G."/>
            <person name="Salamov A."/>
            <person name="Samejima M."/>
            <person name="Schmutz J."/>
            <person name="Slot J.C."/>
            <person name="St John F."/>
            <person name="Stenlid J."/>
            <person name="Sun H."/>
            <person name="Sun S."/>
            <person name="Syed K."/>
            <person name="Tsang A."/>
            <person name="Wiebenga A."/>
            <person name="Young D."/>
            <person name="Pisabarro A."/>
            <person name="Eastwood D.C."/>
            <person name="Martin F."/>
            <person name="Cullen D."/>
            <person name="Grigoriev I.V."/>
            <person name="Hibbett D.S."/>
        </authorList>
    </citation>
    <scope>NUCLEOTIDE SEQUENCE [LARGE SCALE GENOMIC DNA]</scope>
    <source>
        <strain evidence="3">TFB10046</strain>
    </source>
</reference>
<feature type="compositionally biased region" description="Polar residues" evidence="1">
    <location>
        <begin position="185"/>
        <end position="195"/>
    </location>
</feature>
<feature type="region of interest" description="Disordered" evidence="1">
    <location>
        <begin position="166"/>
        <end position="195"/>
    </location>
</feature>
<protein>
    <submittedName>
        <fullName evidence="2">Uncharacterized protein</fullName>
    </submittedName>
</protein>
<evidence type="ECO:0000256" key="1">
    <source>
        <dbReference type="SAM" id="MobiDB-lite"/>
    </source>
</evidence>
<dbReference type="Proteomes" id="UP000006514">
    <property type="component" value="Unassembled WGS sequence"/>
</dbReference>
<dbReference type="AlphaFoldDB" id="J0WSP0"/>
<proteinExistence type="predicted"/>
<sequence length="195" mass="21553">MNLDHETPRKYPSRGSQLEPDVVFTPNSRPHPSGPGKELLAVVPEGESLDMAFLTRCPRDERESPNHPMCITHELRAEIRYWTPGNNERVARFSQPIEFTSCCCLLESMTLPCYSPHDSSSEESHRAVGAPGGPSIDRALAQCACEMSTERLLQIHGREAFEAPAPVTVIETEQERPKAVYVPASGSQPEPESGE</sequence>
<organism evidence="2 3">
    <name type="scientific">Auricularia subglabra (strain TFB-10046 / SS5)</name>
    <name type="common">White-rot fungus</name>
    <name type="synonym">Auricularia delicata (strain TFB10046)</name>
    <dbReference type="NCBI Taxonomy" id="717982"/>
    <lineage>
        <taxon>Eukaryota</taxon>
        <taxon>Fungi</taxon>
        <taxon>Dikarya</taxon>
        <taxon>Basidiomycota</taxon>
        <taxon>Agaricomycotina</taxon>
        <taxon>Agaricomycetes</taxon>
        <taxon>Auriculariales</taxon>
        <taxon>Auriculariaceae</taxon>
        <taxon>Auricularia</taxon>
    </lineage>
</organism>
<keyword evidence="3" id="KW-1185">Reference proteome</keyword>